<dbReference type="InterPro" id="IPR021731">
    <property type="entry name" value="AMIN_dom"/>
</dbReference>
<dbReference type="InterPro" id="IPR002508">
    <property type="entry name" value="MurNAc-LAA_cat"/>
</dbReference>
<dbReference type="SUPFAM" id="SSF53187">
    <property type="entry name" value="Zn-dependent exopeptidases"/>
    <property type="match status" value="1"/>
</dbReference>
<dbReference type="CDD" id="cd02696">
    <property type="entry name" value="MurNAc-LAA"/>
    <property type="match status" value="1"/>
</dbReference>
<keyword evidence="3" id="KW-0378">Hydrolase</keyword>
<sequence length="409" mass="44113">MSRVFWAFIVALWAGLAVAQEREFSALARLDRAESGLSDGRRGAAELTLSLSQGVPWRVFTLDDPRRVVLDFKEIDWEDLTAEALGAVDGVEAVRFGTYRPGWSRMVLDLARPFAVESAGMTVTEATGHAQLKLVLVPSDTLAFAKAAGAPHDPRWDLPEPADTAAVAREARPDWAPTVVVIDPGHGGIDPGAEREGAQEKDLMLLFARELRDVLRRAGGFEVVLTRDADAFVSLEGRVAIAHQAQADVFISLHADSLSQGNAKGATVYTLSEEASDTASALLAERHDRADILSGVDLSGTDDEVTDVLLDLARLETEPRTMMLAETLVSALQETTVRLNRKPLRTGGFSVLKAADVPSVLVELGFMSSQQDLANLQDAGWRAAMAAGLRDGLLAWVVEDKAARALVRQ</sequence>
<dbReference type="Gene3D" id="3.40.630.40">
    <property type="entry name" value="Zn-dependent exopeptidases"/>
    <property type="match status" value="1"/>
</dbReference>
<comment type="catalytic activity">
    <reaction evidence="1">
        <text>Hydrolyzes the link between N-acetylmuramoyl residues and L-amino acid residues in certain cell-wall glycopeptides.</text>
        <dbReference type="EC" id="3.5.1.28"/>
    </reaction>
</comment>
<name>A0ABY1P2T8_9RHOB</name>
<organism evidence="5 6">
    <name type="scientific">Shimia sagamensis</name>
    <dbReference type="NCBI Taxonomy" id="1566352"/>
    <lineage>
        <taxon>Bacteria</taxon>
        <taxon>Pseudomonadati</taxon>
        <taxon>Pseudomonadota</taxon>
        <taxon>Alphaproteobacteria</taxon>
        <taxon>Rhodobacterales</taxon>
        <taxon>Roseobacteraceae</taxon>
    </lineage>
</organism>
<accession>A0ABY1P2T8</accession>
<reference evidence="5 6" key="1">
    <citation type="submission" date="2017-05" db="EMBL/GenBank/DDBJ databases">
        <authorList>
            <person name="Varghese N."/>
            <person name="Submissions S."/>
        </authorList>
    </citation>
    <scope>NUCLEOTIDE SEQUENCE [LARGE SCALE GENOMIC DNA]</scope>
    <source>
        <strain evidence="5 6">DSM 29734</strain>
    </source>
</reference>
<dbReference type="PANTHER" id="PTHR30404:SF0">
    <property type="entry name" value="N-ACETYLMURAMOYL-L-ALANINE AMIDASE AMIC"/>
    <property type="match status" value="1"/>
</dbReference>
<comment type="caution">
    <text evidence="5">The sequence shown here is derived from an EMBL/GenBank/DDBJ whole genome shotgun (WGS) entry which is preliminary data.</text>
</comment>
<dbReference type="EMBL" id="FXTY01000004">
    <property type="protein sequence ID" value="SMP22677.1"/>
    <property type="molecule type" value="Genomic_DNA"/>
</dbReference>
<gene>
    <name evidence="5" type="ORF">SAMN06265373_104238</name>
</gene>
<dbReference type="Pfam" id="PF11741">
    <property type="entry name" value="AMIN"/>
    <property type="match status" value="1"/>
</dbReference>
<dbReference type="InterPro" id="IPR050695">
    <property type="entry name" value="N-acetylmuramoyl_amidase_3"/>
</dbReference>
<keyword evidence="6" id="KW-1185">Reference proteome</keyword>
<dbReference type="PANTHER" id="PTHR30404">
    <property type="entry name" value="N-ACETYLMURAMOYL-L-ALANINE AMIDASE"/>
    <property type="match status" value="1"/>
</dbReference>
<dbReference type="Pfam" id="PF01520">
    <property type="entry name" value="Amidase_3"/>
    <property type="match status" value="1"/>
</dbReference>
<dbReference type="Proteomes" id="UP001157961">
    <property type="component" value="Unassembled WGS sequence"/>
</dbReference>
<evidence type="ECO:0000256" key="1">
    <source>
        <dbReference type="ARBA" id="ARBA00001561"/>
    </source>
</evidence>
<evidence type="ECO:0000259" key="4">
    <source>
        <dbReference type="SMART" id="SM00646"/>
    </source>
</evidence>
<evidence type="ECO:0000256" key="3">
    <source>
        <dbReference type="ARBA" id="ARBA00022801"/>
    </source>
</evidence>
<dbReference type="RefSeq" id="WP_283426192.1">
    <property type="nucleotide sequence ID" value="NZ_FXTY01000004.1"/>
</dbReference>
<proteinExistence type="predicted"/>
<protein>
    <recommendedName>
        <fullName evidence="2">N-acetylmuramoyl-L-alanine amidase</fullName>
        <ecNumber evidence="2">3.5.1.28</ecNumber>
    </recommendedName>
</protein>
<evidence type="ECO:0000313" key="6">
    <source>
        <dbReference type="Proteomes" id="UP001157961"/>
    </source>
</evidence>
<dbReference type="EC" id="3.5.1.28" evidence="2"/>
<evidence type="ECO:0000313" key="5">
    <source>
        <dbReference type="EMBL" id="SMP22677.1"/>
    </source>
</evidence>
<dbReference type="Gene3D" id="2.60.40.3500">
    <property type="match status" value="1"/>
</dbReference>
<feature type="domain" description="MurNAc-LAA" evidence="4">
    <location>
        <begin position="239"/>
        <end position="394"/>
    </location>
</feature>
<dbReference type="SMART" id="SM00646">
    <property type="entry name" value="Ami_3"/>
    <property type="match status" value="1"/>
</dbReference>
<evidence type="ECO:0000256" key="2">
    <source>
        <dbReference type="ARBA" id="ARBA00011901"/>
    </source>
</evidence>